<accession>A0A0Q9YIV7</accession>
<dbReference type="Gene3D" id="3.30.420.40">
    <property type="match status" value="2"/>
</dbReference>
<evidence type="ECO:0000313" key="3">
    <source>
        <dbReference type="EMBL" id="MCS5710243.1"/>
    </source>
</evidence>
<dbReference type="Proteomes" id="UP000051497">
    <property type="component" value="Unassembled WGS sequence"/>
</dbReference>
<reference evidence="3" key="3">
    <citation type="submission" date="2021-06" db="EMBL/GenBank/DDBJ databases">
        <title>Genomic Description and Analysis of Intracellular Bacteria, Candidatus Berkiella cookevillensis and Candidatus Berkiella aquae.</title>
        <authorList>
            <person name="Kidane D.T."/>
            <person name="Mehari Y.T."/>
            <person name="Rice F.C."/>
            <person name="Arivett B.A."/>
            <person name="Farone A.L."/>
            <person name="Berk S.G."/>
            <person name="Farone M.B."/>
        </authorList>
    </citation>
    <scope>NUCLEOTIDE SEQUENCE</scope>
    <source>
        <strain evidence="3">HT99</strain>
    </source>
</reference>
<dbReference type="GO" id="GO:0005524">
    <property type="term" value="F:ATP binding"/>
    <property type="evidence" value="ECO:0007669"/>
    <property type="project" value="UniProtKB-UniRule"/>
</dbReference>
<comment type="similarity">
    <text evidence="1">Belongs to the anhydro-N-acetylmuramic acid kinase family.</text>
</comment>
<comment type="function">
    <text evidence="1">Catalyzes the specific phosphorylation of 1,6-anhydro-N-acetylmuramic acid (anhMurNAc) with the simultaneous cleavage of the 1,6-anhydro ring, generating MurNAc-6-P. Is required for the utilization of anhMurNAc either imported from the medium or derived from its own cell wall murein, and thus plays a role in cell wall recycling.</text>
</comment>
<dbReference type="AlphaFoldDB" id="A0A0Q9YIV7"/>
<dbReference type="GO" id="GO:0006040">
    <property type="term" value="P:amino sugar metabolic process"/>
    <property type="evidence" value="ECO:0007669"/>
    <property type="project" value="InterPro"/>
</dbReference>
<comment type="catalytic activity">
    <reaction evidence="1">
        <text>1,6-anhydro-N-acetyl-beta-muramate + ATP + H2O = N-acetyl-D-muramate 6-phosphate + ADP + H(+)</text>
        <dbReference type="Rhea" id="RHEA:24952"/>
        <dbReference type="ChEBI" id="CHEBI:15377"/>
        <dbReference type="ChEBI" id="CHEBI:15378"/>
        <dbReference type="ChEBI" id="CHEBI:30616"/>
        <dbReference type="ChEBI" id="CHEBI:58690"/>
        <dbReference type="ChEBI" id="CHEBI:58722"/>
        <dbReference type="ChEBI" id="CHEBI:456216"/>
        <dbReference type="EC" id="2.7.1.170"/>
    </reaction>
</comment>
<dbReference type="PATRIC" id="fig|1590043.3.peg.2415"/>
<keyword evidence="1" id="KW-0067">ATP-binding</keyword>
<dbReference type="UniPathway" id="UPA00544"/>
<dbReference type="GO" id="GO:0009254">
    <property type="term" value="P:peptidoglycan turnover"/>
    <property type="evidence" value="ECO:0007669"/>
    <property type="project" value="UniProtKB-UniRule"/>
</dbReference>
<dbReference type="InterPro" id="IPR005338">
    <property type="entry name" value="Anhydro_N_Ac-Mur_kinase"/>
</dbReference>
<evidence type="ECO:0000313" key="4">
    <source>
        <dbReference type="Proteomes" id="UP000051497"/>
    </source>
</evidence>
<dbReference type="CDD" id="cd24050">
    <property type="entry name" value="ASKHA_NBD_ANMK"/>
    <property type="match status" value="1"/>
</dbReference>
<name>A0A0Q9YIV7_9GAMM</name>
<organism evidence="2">
    <name type="scientific">Candidatus Berkiella aquae</name>
    <dbReference type="NCBI Taxonomy" id="295108"/>
    <lineage>
        <taxon>Bacteria</taxon>
        <taxon>Pseudomonadati</taxon>
        <taxon>Pseudomonadota</taxon>
        <taxon>Gammaproteobacteria</taxon>
        <taxon>Candidatus Berkiellales</taxon>
        <taxon>Candidatus Berkiellaceae</taxon>
        <taxon>Candidatus Berkiella</taxon>
    </lineage>
</organism>
<dbReference type="GO" id="GO:0097175">
    <property type="term" value="P:1,6-anhydro-N-acetyl-beta-muramic acid catabolic process"/>
    <property type="evidence" value="ECO:0007669"/>
    <property type="project" value="UniProtKB-UniRule"/>
</dbReference>
<dbReference type="EMBL" id="LKAJ01000010">
    <property type="protein sequence ID" value="KRG20635.1"/>
    <property type="molecule type" value="Genomic_DNA"/>
</dbReference>
<protein>
    <recommendedName>
        <fullName evidence="1">Anhydro-N-acetylmuramic acid kinase</fullName>
        <ecNumber evidence="1">2.7.1.170</ecNumber>
    </recommendedName>
    <alternativeName>
        <fullName evidence="1">AnhMurNAc kinase</fullName>
    </alternativeName>
</protein>
<keyword evidence="1" id="KW-0119">Carbohydrate metabolism</keyword>
<dbReference type="UniPathway" id="UPA00343"/>
<keyword evidence="1" id="KW-0547">Nucleotide-binding</keyword>
<dbReference type="SUPFAM" id="SSF53067">
    <property type="entry name" value="Actin-like ATPase domain"/>
    <property type="match status" value="1"/>
</dbReference>
<dbReference type="Pfam" id="PF03702">
    <property type="entry name" value="AnmK"/>
    <property type="match status" value="1"/>
</dbReference>
<dbReference type="NCBIfam" id="NF007139">
    <property type="entry name" value="PRK09585.1-3"/>
    <property type="match status" value="1"/>
</dbReference>
<reference evidence="3" key="2">
    <citation type="journal article" date="2016" name="Genome Announc.">
        <title>Draft Genome Sequences of Two Novel Amoeba-Resistant Intranuclear Bacteria, 'Candidatus Berkiella cookevillensis' and 'Candidatus Berkiella aquae'.</title>
        <authorList>
            <person name="Mehari Y.T."/>
            <person name="Arivett B.A."/>
            <person name="Farone A.L."/>
            <person name="Gunderson J.H."/>
            <person name="Farone M.B."/>
        </authorList>
    </citation>
    <scope>NUCLEOTIDE SEQUENCE</scope>
    <source>
        <strain evidence="3">HT99</strain>
    </source>
</reference>
<dbReference type="OrthoDB" id="9763949at2"/>
<comment type="pathway">
    <text evidence="1">Cell wall biogenesis; peptidoglycan recycling.</text>
</comment>
<dbReference type="RefSeq" id="WP_075066980.1">
    <property type="nucleotide sequence ID" value="NZ_LKAJ02000001.1"/>
</dbReference>
<proteinExistence type="inferred from homology"/>
<keyword evidence="1 2" id="KW-0418">Kinase</keyword>
<dbReference type="GO" id="GO:0016773">
    <property type="term" value="F:phosphotransferase activity, alcohol group as acceptor"/>
    <property type="evidence" value="ECO:0007669"/>
    <property type="project" value="UniProtKB-UniRule"/>
</dbReference>
<dbReference type="PANTHER" id="PTHR30605">
    <property type="entry name" value="ANHYDRO-N-ACETYLMURAMIC ACID KINASE"/>
    <property type="match status" value="1"/>
</dbReference>
<dbReference type="EMBL" id="LKAJ02000001">
    <property type="protein sequence ID" value="MCS5710243.1"/>
    <property type="molecule type" value="Genomic_DNA"/>
</dbReference>
<keyword evidence="1 2" id="KW-0808">Transferase</keyword>
<dbReference type="HAMAP" id="MF_01270">
    <property type="entry name" value="AnhMurNAc_kinase"/>
    <property type="match status" value="1"/>
</dbReference>
<dbReference type="GO" id="GO:0016301">
    <property type="term" value="F:kinase activity"/>
    <property type="evidence" value="ECO:0007669"/>
    <property type="project" value="UniProtKB-KW"/>
</dbReference>
<comment type="caution">
    <text evidence="2">The sequence shown here is derived from an EMBL/GenBank/DDBJ whole genome shotgun (WGS) entry which is preliminary data.</text>
</comment>
<dbReference type="PANTHER" id="PTHR30605:SF0">
    <property type="entry name" value="ANHYDRO-N-ACETYLMURAMIC ACID KINASE"/>
    <property type="match status" value="1"/>
</dbReference>
<reference evidence="2" key="1">
    <citation type="submission" date="2015-09" db="EMBL/GenBank/DDBJ databases">
        <title>Draft Genome Sequences of Two Novel Amoeba-resistant Intranuclear Bacteria, Candidatus Berkiella cookevillensis and Candidatus Berkiella aquae.</title>
        <authorList>
            <person name="Mehari Y.T."/>
            <person name="Arivett B.A."/>
            <person name="Farone A.L."/>
            <person name="Gunderson J.H."/>
            <person name="Farone M.B."/>
        </authorList>
    </citation>
    <scope>NUCLEOTIDE SEQUENCE [LARGE SCALE GENOMIC DNA]</scope>
    <source>
        <strain evidence="2">HT99</strain>
    </source>
</reference>
<dbReference type="EC" id="2.7.1.170" evidence="1"/>
<keyword evidence="4" id="KW-1185">Reference proteome</keyword>
<dbReference type="STRING" id="295108.HT99x_02367"/>
<evidence type="ECO:0000313" key="2">
    <source>
        <dbReference type="EMBL" id="KRG20635.1"/>
    </source>
</evidence>
<sequence length="372" mass="40010">MSTNQAEKYFIGLMSGTSMDGVDCVIVALAATKLELIGSHLEPIPEDLKSTALKISLGQGSESFTEIAELDAKFGHLFANSVNHLLQKTAVNAQEIIAIGSHGQTLWHQPSGRYPFTLQIGDPNIIAKNTAITTVADFRRADIALGGQGAPFVPPFHQWLFGSDNPRIVLNIGGIANITVLAQNASPCFGFDTGPGNGLMDAWIMENLLVPYDQGGAFAKQGQVQPDLLQQLLDDPFFTQTGPKSTGKDYFNLRWLKAYLKNKPLAPADIQATLLELTAISISKAIKQIHPTAEIVLCGGGCHNTALVACLEKHLGKGYHLNTTLNYGLHPDWVEAACFAWLAKMRLDNQAIDLTAITGARKPAILGGIFAP</sequence>
<dbReference type="InterPro" id="IPR043129">
    <property type="entry name" value="ATPase_NBD"/>
</dbReference>
<comment type="pathway">
    <text evidence="1">Amino-sugar metabolism; 1,6-anhydro-N-acetylmuramate degradation.</text>
</comment>
<feature type="binding site" evidence="1">
    <location>
        <begin position="16"/>
        <end position="23"/>
    </location>
    <ligand>
        <name>ATP</name>
        <dbReference type="ChEBI" id="CHEBI:30616"/>
    </ligand>
</feature>
<gene>
    <name evidence="1 2" type="primary">anmK</name>
    <name evidence="3" type="ORF">HT99x_002245</name>
    <name evidence="2" type="ORF">HT99x_02367</name>
</gene>
<evidence type="ECO:0000256" key="1">
    <source>
        <dbReference type="HAMAP-Rule" id="MF_01270"/>
    </source>
</evidence>